<dbReference type="PROSITE" id="PS50007">
    <property type="entry name" value="PIPLC_X_DOMAIN"/>
    <property type="match status" value="1"/>
</dbReference>
<dbReference type="GO" id="GO:0006644">
    <property type="term" value="P:phospholipid metabolic process"/>
    <property type="evidence" value="ECO:0007669"/>
    <property type="project" value="TreeGrafter"/>
</dbReference>
<gene>
    <name evidence="3" type="ORF">PHYEVI_LOCUS3674</name>
</gene>
<keyword evidence="1" id="KW-0812">Transmembrane</keyword>
<keyword evidence="4" id="KW-1185">Reference proteome</keyword>
<dbReference type="Gene3D" id="3.20.20.190">
    <property type="entry name" value="Phosphatidylinositol (PI) phosphodiesterase"/>
    <property type="match status" value="1"/>
</dbReference>
<dbReference type="AlphaFoldDB" id="A0A9N9XPR3"/>
<dbReference type="EMBL" id="OU900106">
    <property type="protein sequence ID" value="CAG9857269.1"/>
    <property type="molecule type" value="Genomic_DNA"/>
</dbReference>
<dbReference type="GO" id="GO:0070291">
    <property type="term" value="P:N-acylethanolamine metabolic process"/>
    <property type="evidence" value="ECO:0007669"/>
    <property type="project" value="TreeGrafter"/>
</dbReference>
<accession>A0A9N9XPR3</accession>
<dbReference type="Pfam" id="PF03009">
    <property type="entry name" value="GDPD"/>
    <property type="match status" value="1"/>
</dbReference>
<evidence type="ECO:0000259" key="2">
    <source>
        <dbReference type="PROSITE" id="PS51704"/>
    </source>
</evidence>
<dbReference type="InterPro" id="IPR030395">
    <property type="entry name" value="GP_PDE_dom"/>
</dbReference>
<protein>
    <recommendedName>
        <fullName evidence="2">GP-PDE domain-containing protein</fullName>
    </recommendedName>
</protein>
<keyword evidence="1" id="KW-0472">Membrane</keyword>
<reference evidence="3" key="1">
    <citation type="submission" date="2022-01" db="EMBL/GenBank/DDBJ databases">
        <authorList>
            <person name="King R."/>
        </authorList>
    </citation>
    <scope>NUCLEOTIDE SEQUENCE</scope>
</reference>
<organism evidence="3 4">
    <name type="scientific">Phyllotreta striolata</name>
    <name type="common">Striped flea beetle</name>
    <name type="synonym">Crioceris striolata</name>
    <dbReference type="NCBI Taxonomy" id="444603"/>
    <lineage>
        <taxon>Eukaryota</taxon>
        <taxon>Metazoa</taxon>
        <taxon>Ecdysozoa</taxon>
        <taxon>Arthropoda</taxon>
        <taxon>Hexapoda</taxon>
        <taxon>Insecta</taxon>
        <taxon>Pterygota</taxon>
        <taxon>Neoptera</taxon>
        <taxon>Endopterygota</taxon>
        <taxon>Coleoptera</taxon>
        <taxon>Polyphaga</taxon>
        <taxon>Cucujiformia</taxon>
        <taxon>Chrysomeloidea</taxon>
        <taxon>Chrysomelidae</taxon>
        <taxon>Galerucinae</taxon>
        <taxon>Alticini</taxon>
        <taxon>Phyllotreta</taxon>
    </lineage>
</organism>
<proteinExistence type="predicted"/>
<evidence type="ECO:0000313" key="3">
    <source>
        <dbReference type="EMBL" id="CAG9857269.1"/>
    </source>
</evidence>
<evidence type="ECO:0000256" key="1">
    <source>
        <dbReference type="SAM" id="Phobius"/>
    </source>
</evidence>
<name>A0A9N9XPR3_PHYSR</name>
<dbReference type="OrthoDB" id="197419at2759"/>
<feature type="domain" description="GP-PDE" evidence="2">
    <location>
        <begin position="84"/>
        <end position="363"/>
    </location>
</feature>
<dbReference type="GO" id="GO:0005886">
    <property type="term" value="C:plasma membrane"/>
    <property type="evidence" value="ECO:0007669"/>
    <property type="project" value="TreeGrafter"/>
</dbReference>
<dbReference type="Proteomes" id="UP001153712">
    <property type="component" value="Chromosome 13"/>
</dbReference>
<dbReference type="GO" id="GO:0006580">
    <property type="term" value="P:ethanolamine metabolic process"/>
    <property type="evidence" value="ECO:0007669"/>
    <property type="project" value="TreeGrafter"/>
</dbReference>
<dbReference type="PANTHER" id="PTHR46320:SF1">
    <property type="entry name" value="GLYCEROPHOSPHODIESTER PHOSPHODIESTERASE 1"/>
    <property type="match status" value="1"/>
</dbReference>
<dbReference type="InterPro" id="IPR017946">
    <property type="entry name" value="PLC-like_Pdiesterase_TIM-brl"/>
</dbReference>
<dbReference type="GO" id="GO:0008889">
    <property type="term" value="F:glycerophosphodiester phosphodiesterase activity"/>
    <property type="evidence" value="ECO:0007669"/>
    <property type="project" value="TreeGrafter"/>
</dbReference>
<dbReference type="PANTHER" id="PTHR46320">
    <property type="entry name" value="GLYCEROPHOSPHODIESTER PHOSPHODIESTERASE 1"/>
    <property type="match status" value="1"/>
</dbReference>
<keyword evidence="1" id="KW-1133">Transmembrane helix</keyword>
<dbReference type="SUPFAM" id="SSF51695">
    <property type="entry name" value="PLC-like phosphodiesterases"/>
    <property type="match status" value="1"/>
</dbReference>
<feature type="transmembrane region" description="Helical" evidence="1">
    <location>
        <begin position="39"/>
        <end position="58"/>
    </location>
</feature>
<dbReference type="PROSITE" id="PS51704">
    <property type="entry name" value="GP_PDE"/>
    <property type="match status" value="1"/>
</dbReference>
<evidence type="ECO:0000313" key="4">
    <source>
        <dbReference type="Proteomes" id="UP001153712"/>
    </source>
</evidence>
<sequence>MKHSLSKMKTDFVRLIPAALIFVYATYGTWYLLKEIFTSFVPFTLVSTGLLVVVVTVLRIPPPNQLAVETILGKELQEDGGIAVKTVAHRGAGLDAPENTLEAFTKCHEKGCDVVEFDVMLTSDGVPIIFHDRNTERVSDTNVIVRNSTWEELSKINVSTKHAYRDSFPNTRIPTLEQAVEHMLNMGQRMFIDLKEPNKKIVPIITKLFKKYPELQSKAVVTSFFPNLIYLIRKSSPNIVCCLAWKQNIFKDALLNYQEGGRLNKLTKFLIKYTVIALEVVHNWALPRITYYVLGISVILLHKDYVCRGTVEMWNSLGVRVMAWTVNSPIEKQHMTRNLQITYLTDTLTGENTVHNVALMQNS</sequence>
<feature type="transmembrane region" description="Helical" evidence="1">
    <location>
        <begin position="12"/>
        <end position="33"/>
    </location>
</feature>